<dbReference type="EMBL" id="JBBWWQ010000005">
    <property type="protein sequence ID" value="KAK8947376.1"/>
    <property type="molecule type" value="Genomic_DNA"/>
</dbReference>
<name>A0AAP0BRA4_9ASPA</name>
<reference evidence="2 3" key="1">
    <citation type="journal article" date="2022" name="Nat. Plants">
        <title>Genomes of leafy and leafless Platanthera orchids illuminate the evolution of mycoheterotrophy.</title>
        <authorList>
            <person name="Li M.H."/>
            <person name="Liu K.W."/>
            <person name="Li Z."/>
            <person name="Lu H.C."/>
            <person name="Ye Q.L."/>
            <person name="Zhang D."/>
            <person name="Wang J.Y."/>
            <person name="Li Y.F."/>
            <person name="Zhong Z.M."/>
            <person name="Liu X."/>
            <person name="Yu X."/>
            <person name="Liu D.K."/>
            <person name="Tu X.D."/>
            <person name="Liu B."/>
            <person name="Hao Y."/>
            <person name="Liao X.Y."/>
            <person name="Jiang Y.T."/>
            <person name="Sun W.H."/>
            <person name="Chen J."/>
            <person name="Chen Y.Q."/>
            <person name="Ai Y."/>
            <person name="Zhai J.W."/>
            <person name="Wu S.S."/>
            <person name="Zhou Z."/>
            <person name="Hsiao Y.Y."/>
            <person name="Wu W.L."/>
            <person name="Chen Y.Y."/>
            <person name="Lin Y.F."/>
            <person name="Hsu J.L."/>
            <person name="Li C.Y."/>
            <person name="Wang Z.W."/>
            <person name="Zhao X."/>
            <person name="Zhong W.Y."/>
            <person name="Ma X.K."/>
            <person name="Ma L."/>
            <person name="Huang J."/>
            <person name="Chen G.Z."/>
            <person name="Huang M.Z."/>
            <person name="Huang L."/>
            <person name="Peng D.H."/>
            <person name="Luo Y.B."/>
            <person name="Zou S.Q."/>
            <person name="Chen S.P."/>
            <person name="Lan S."/>
            <person name="Tsai W.C."/>
            <person name="Van de Peer Y."/>
            <person name="Liu Z.J."/>
        </authorList>
    </citation>
    <scope>NUCLEOTIDE SEQUENCE [LARGE SCALE GENOMIC DNA]</scope>
    <source>
        <strain evidence="2">Lor287</strain>
    </source>
</reference>
<feature type="compositionally biased region" description="Basic and acidic residues" evidence="1">
    <location>
        <begin position="228"/>
        <end position="263"/>
    </location>
</feature>
<sequence length="327" mass="37335">MTTPRDACASEAVSAAFRAAATSDDVWRRFLPPDYAEILSRAVDPVESDSMKQLYSNLCDPILIDGGKMSFCVDRETGGKCFMVPARELYIVWGETPHYWTWRHLPESRFSEVAELLDVCWLEIRGKIDSRMLSKWTNYSAYLVFKVSGTCRGFDYPLQEASVSVGAHSSNLSVRLAESENPQSIPPRMRIRPFLPRPRFVLNWLRRPNFTLDRSEDFQEPPHPNDPAAERREDPQEPDDDRRQDREDMGEDAREPNHDEHPARPLGEQMAVGKPRTRADGWKEILLGEFCNEEGDDGEVGMALLEIKGGNWKRGLIVQGIEIRPTK</sequence>
<dbReference type="InterPro" id="IPR025886">
    <property type="entry name" value="PP2-like"/>
</dbReference>
<protein>
    <submittedName>
        <fullName evidence="2">F-box protein</fullName>
    </submittedName>
</protein>
<dbReference type="AlphaFoldDB" id="A0AAP0BRA4"/>
<accession>A0AAP0BRA4</accession>
<proteinExistence type="predicted"/>
<feature type="region of interest" description="Disordered" evidence="1">
    <location>
        <begin position="213"/>
        <end position="275"/>
    </location>
</feature>
<dbReference type="PANTHER" id="PTHR32278:SF111">
    <property type="entry name" value="F-BOX PROTEIN PP2-B12-RELATED"/>
    <property type="match status" value="1"/>
</dbReference>
<dbReference type="Pfam" id="PF14299">
    <property type="entry name" value="PP2"/>
    <property type="match status" value="1"/>
</dbReference>
<evidence type="ECO:0000313" key="3">
    <source>
        <dbReference type="Proteomes" id="UP001418222"/>
    </source>
</evidence>
<keyword evidence="3" id="KW-1185">Reference proteome</keyword>
<dbReference type="PANTHER" id="PTHR32278">
    <property type="entry name" value="F-BOX DOMAIN-CONTAINING PROTEIN"/>
    <property type="match status" value="1"/>
</dbReference>
<evidence type="ECO:0000256" key="1">
    <source>
        <dbReference type="SAM" id="MobiDB-lite"/>
    </source>
</evidence>
<gene>
    <name evidence="2" type="ORF">KSP39_PZI006518</name>
</gene>
<evidence type="ECO:0000313" key="2">
    <source>
        <dbReference type="EMBL" id="KAK8947376.1"/>
    </source>
</evidence>
<comment type="caution">
    <text evidence="2">The sequence shown here is derived from an EMBL/GenBank/DDBJ whole genome shotgun (WGS) entry which is preliminary data.</text>
</comment>
<dbReference type="Proteomes" id="UP001418222">
    <property type="component" value="Unassembled WGS sequence"/>
</dbReference>
<organism evidence="2 3">
    <name type="scientific">Platanthera zijinensis</name>
    <dbReference type="NCBI Taxonomy" id="2320716"/>
    <lineage>
        <taxon>Eukaryota</taxon>
        <taxon>Viridiplantae</taxon>
        <taxon>Streptophyta</taxon>
        <taxon>Embryophyta</taxon>
        <taxon>Tracheophyta</taxon>
        <taxon>Spermatophyta</taxon>
        <taxon>Magnoliopsida</taxon>
        <taxon>Liliopsida</taxon>
        <taxon>Asparagales</taxon>
        <taxon>Orchidaceae</taxon>
        <taxon>Orchidoideae</taxon>
        <taxon>Orchideae</taxon>
        <taxon>Orchidinae</taxon>
        <taxon>Platanthera</taxon>
    </lineage>
</organism>